<protein>
    <recommendedName>
        <fullName evidence="4">Glutathione S-transferase kappa</fullName>
        <ecNumber evidence="4">2.5.1.18</ecNumber>
    </recommendedName>
</protein>
<dbReference type="PIRSF" id="PIRSF006386">
    <property type="entry name" value="HCCAis_GSTk"/>
    <property type="match status" value="1"/>
</dbReference>
<dbReference type="GO" id="GO:0005777">
    <property type="term" value="C:peroxisome"/>
    <property type="evidence" value="ECO:0007669"/>
    <property type="project" value="TreeGrafter"/>
</dbReference>
<dbReference type="PANTHER" id="PTHR42943">
    <property type="entry name" value="GLUTATHIONE S-TRANSFERASE KAPPA"/>
    <property type="match status" value="1"/>
</dbReference>
<accession>A0A1Y2MEM8</accession>
<dbReference type="InterPro" id="IPR036249">
    <property type="entry name" value="Thioredoxin-like_sf"/>
</dbReference>
<evidence type="ECO:0000256" key="1">
    <source>
        <dbReference type="ARBA" id="ARBA00006494"/>
    </source>
</evidence>
<dbReference type="InParanoid" id="A0A1Y2MEM8"/>
<dbReference type="GO" id="GO:0006749">
    <property type="term" value="P:glutathione metabolic process"/>
    <property type="evidence" value="ECO:0007669"/>
    <property type="project" value="TreeGrafter"/>
</dbReference>
<proteinExistence type="inferred from homology"/>
<dbReference type="GO" id="GO:0004364">
    <property type="term" value="F:glutathione transferase activity"/>
    <property type="evidence" value="ECO:0007669"/>
    <property type="project" value="UniProtKB-UniRule"/>
</dbReference>
<dbReference type="GO" id="GO:0004602">
    <property type="term" value="F:glutathione peroxidase activity"/>
    <property type="evidence" value="ECO:0007669"/>
    <property type="project" value="TreeGrafter"/>
</dbReference>
<feature type="domain" description="DSBA-like thioredoxin" evidence="6">
    <location>
        <begin position="6"/>
        <end position="206"/>
    </location>
</feature>
<dbReference type="PANTHER" id="PTHR42943:SF2">
    <property type="entry name" value="GLUTATHIONE S-TRANSFERASE KAPPA 1"/>
    <property type="match status" value="1"/>
</dbReference>
<organism evidence="7 8">
    <name type="scientific">Epicoccum nigrum</name>
    <name type="common">Soil fungus</name>
    <name type="synonym">Epicoccum purpurascens</name>
    <dbReference type="NCBI Taxonomy" id="105696"/>
    <lineage>
        <taxon>Eukaryota</taxon>
        <taxon>Fungi</taxon>
        <taxon>Dikarya</taxon>
        <taxon>Ascomycota</taxon>
        <taxon>Pezizomycotina</taxon>
        <taxon>Dothideomycetes</taxon>
        <taxon>Pleosporomycetidae</taxon>
        <taxon>Pleosporales</taxon>
        <taxon>Pleosporineae</taxon>
        <taxon>Didymellaceae</taxon>
        <taxon>Epicoccum</taxon>
    </lineage>
</organism>
<comment type="catalytic activity">
    <reaction evidence="3 4">
        <text>RX + glutathione = an S-substituted glutathione + a halide anion + H(+)</text>
        <dbReference type="Rhea" id="RHEA:16437"/>
        <dbReference type="ChEBI" id="CHEBI:15378"/>
        <dbReference type="ChEBI" id="CHEBI:16042"/>
        <dbReference type="ChEBI" id="CHEBI:17792"/>
        <dbReference type="ChEBI" id="CHEBI:57925"/>
        <dbReference type="ChEBI" id="CHEBI:90779"/>
        <dbReference type="EC" id="2.5.1.18"/>
    </reaction>
</comment>
<dbReference type="SUPFAM" id="SSF52833">
    <property type="entry name" value="Thioredoxin-like"/>
    <property type="match status" value="1"/>
</dbReference>
<keyword evidence="8" id="KW-1185">Reference proteome</keyword>
<evidence type="ECO:0000313" key="8">
    <source>
        <dbReference type="Proteomes" id="UP000193240"/>
    </source>
</evidence>
<feature type="active site" description="Nucleophile" evidence="5">
    <location>
        <position position="14"/>
    </location>
</feature>
<dbReference type="GO" id="GO:0005739">
    <property type="term" value="C:mitochondrion"/>
    <property type="evidence" value="ECO:0007669"/>
    <property type="project" value="TreeGrafter"/>
</dbReference>
<dbReference type="AlphaFoldDB" id="A0A1Y2MEM8"/>
<dbReference type="EC" id="2.5.1.18" evidence="4"/>
<evidence type="ECO:0000313" key="7">
    <source>
        <dbReference type="EMBL" id="OSS54401.1"/>
    </source>
</evidence>
<keyword evidence="2 4" id="KW-0808">Transferase</keyword>
<dbReference type="InterPro" id="IPR051924">
    <property type="entry name" value="GST_Kappa/NadH"/>
</dbReference>
<dbReference type="EMBL" id="KZ107838">
    <property type="protein sequence ID" value="OSS54401.1"/>
    <property type="molecule type" value="Genomic_DNA"/>
</dbReference>
<evidence type="ECO:0000256" key="3">
    <source>
        <dbReference type="ARBA" id="ARBA00047960"/>
    </source>
</evidence>
<gene>
    <name evidence="7" type="ORF">B5807_01559</name>
</gene>
<evidence type="ECO:0000256" key="5">
    <source>
        <dbReference type="PIRSR" id="PIRSR006386-1"/>
    </source>
</evidence>
<dbReference type="InterPro" id="IPR001853">
    <property type="entry name" value="DSBA-like_thioredoxin_dom"/>
</dbReference>
<dbReference type="OMA" id="ECTNSKG"/>
<dbReference type="Gene3D" id="3.40.30.10">
    <property type="entry name" value="Glutaredoxin"/>
    <property type="match status" value="1"/>
</dbReference>
<evidence type="ECO:0000259" key="6">
    <source>
        <dbReference type="Pfam" id="PF01323"/>
    </source>
</evidence>
<dbReference type="Pfam" id="PF01323">
    <property type="entry name" value="DSBA"/>
    <property type="match status" value="1"/>
</dbReference>
<sequence length="220" mass="24586">MAQSRITLYVDCVSPFAYLAFYILKHSPAFKQCEIKYVPIFLGGLMNACGNTAPISIKNKDKWINTERIRWAKYFNIPISKGSPPGFPINTLPIQRALASLSITHPQSVESAISLFYENTWVQWGEPTKPENLLAILRTIVGSEEEAKRVLEKTKTDEVKKVLTSNTDQAFKDGAFGLPYFVATNTKGETEGFWGVDHLGQLADFLGLDRPSGRGWKALL</sequence>
<evidence type="ECO:0000256" key="2">
    <source>
        <dbReference type="ARBA" id="ARBA00022679"/>
    </source>
</evidence>
<evidence type="ECO:0000256" key="4">
    <source>
        <dbReference type="PIRNR" id="PIRNR006386"/>
    </source>
</evidence>
<name>A0A1Y2MEM8_EPING</name>
<dbReference type="FunFam" id="3.40.30.10:FF:000096">
    <property type="entry name" value="Glutathione S-transferase kappa"/>
    <property type="match status" value="1"/>
</dbReference>
<reference evidence="7 8" key="1">
    <citation type="journal article" date="2017" name="Genome Announc.">
        <title>Genome sequence of the saprophytic ascomycete Epicoccum nigrum ICMP 19927 strain isolated from New Zealand.</title>
        <authorList>
            <person name="Fokin M."/>
            <person name="Fleetwood D."/>
            <person name="Weir B.S."/>
            <person name="Villas-Boas S.G."/>
        </authorList>
    </citation>
    <scope>NUCLEOTIDE SEQUENCE [LARGE SCALE GENOMIC DNA]</scope>
    <source>
        <strain evidence="7 8">ICMP 19927</strain>
    </source>
</reference>
<dbReference type="InterPro" id="IPR014440">
    <property type="entry name" value="HCCAis_GSTk"/>
</dbReference>
<comment type="similarity">
    <text evidence="1 4">Belongs to the GST superfamily. Kappa family.</text>
</comment>
<dbReference type="Proteomes" id="UP000193240">
    <property type="component" value="Unassembled WGS sequence"/>
</dbReference>
<dbReference type="STRING" id="105696.A0A1Y2MEM8"/>